<keyword evidence="1" id="KW-0732">Signal</keyword>
<dbReference type="AlphaFoldDB" id="A0A399D6P4"/>
<reference evidence="3 4" key="1">
    <citation type="journal article" date="2015" name="Int. J. Syst. Evol. Microbiol.">
        <title>Mariniphaga sediminis sp. nov., isolated from coastal sediment.</title>
        <authorList>
            <person name="Wang F.Q."/>
            <person name="Shen Q.Y."/>
            <person name="Chen G.J."/>
            <person name="Du Z.J."/>
        </authorList>
    </citation>
    <scope>NUCLEOTIDE SEQUENCE [LARGE SCALE GENOMIC DNA]</scope>
    <source>
        <strain evidence="3 4">SY21</strain>
    </source>
</reference>
<protein>
    <recommendedName>
        <fullName evidence="2">Type IX secretion system protein PorV domain-containing protein</fullName>
    </recommendedName>
</protein>
<name>A0A399D6P4_9BACT</name>
<evidence type="ECO:0000259" key="2">
    <source>
        <dbReference type="Pfam" id="PF19572"/>
    </source>
</evidence>
<feature type="chain" id="PRO_5017260372" description="Type IX secretion system protein PorV domain-containing protein" evidence="1">
    <location>
        <begin position="22"/>
        <end position="391"/>
    </location>
</feature>
<evidence type="ECO:0000313" key="4">
    <source>
        <dbReference type="Proteomes" id="UP000266441"/>
    </source>
</evidence>
<evidence type="ECO:0000313" key="3">
    <source>
        <dbReference type="EMBL" id="RIH67217.1"/>
    </source>
</evidence>
<feature type="domain" description="Type IX secretion system protein PorV" evidence="2">
    <location>
        <begin position="29"/>
        <end position="267"/>
    </location>
</feature>
<dbReference type="OrthoDB" id="9758448at2"/>
<organism evidence="3 4">
    <name type="scientific">Mariniphaga sediminis</name>
    <dbReference type="NCBI Taxonomy" id="1628158"/>
    <lineage>
        <taxon>Bacteria</taxon>
        <taxon>Pseudomonadati</taxon>
        <taxon>Bacteroidota</taxon>
        <taxon>Bacteroidia</taxon>
        <taxon>Marinilabiliales</taxon>
        <taxon>Prolixibacteraceae</taxon>
        <taxon>Mariniphaga</taxon>
    </lineage>
</organism>
<accession>A0A399D6P4</accession>
<evidence type="ECO:0000256" key="1">
    <source>
        <dbReference type="SAM" id="SignalP"/>
    </source>
</evidence>
<keyword evidence="4" id="KW-1185">Reference proteome</keyword>
<dbReference type="NCBIfam" id="NF033709">
    <property type="entry name" value="PorV_fam"/>
    <property type="match status" value="1"/>
</dbReference>
<feature type="signal peptide" evidence="1">
    <location>
        <begin position="1"/>
        <end position="21"/>
    </location>
</feature>
<sequence length="391" mass="43589">MIKFVRLFFALILVFTTVKFTKGQATTSGANVVSTAVPFLSITPDSRAGGMGDAGVATTPDLNSQHWNPAKYAFLESDMGVSLSYSPWLRALASDMNMAYLVGYKKIDDVQTISSSLRYFSLGDIIFRNEFAEFMGQQSPNEFAIDLGYTRMLSDVFSGSVAVRYIRSDLTGGQLINGVESQAGNTYAADVAFYYYNEFRANRKDNIFSAGINIQNIGAKISYTDGEIKDFIPTMLKLGVAYTTEADQYNTFTFAIEANKLLIPTPPQDTTDYNDDDILYPGGINSDKSVIAGIFSSFSDAPGGMKEELQEVNLSLGVEYWYNKQFALRAGYFYEHENKGNRKFLTLGAGFRMNVFALDFSYLLPTQRNHPLENTLRFTLSFDVEAFESQR</sequence>
<proteinExistence type="predicted"/>
<dbReference type="RefSeq" id="WP_119348241.1">
    <property type="nucleotide sequence ID" value="NZ_QWET01000001.1"/>
</dbReference>
<dbReference type="InterPro" id="IPR047799">
    <property type="entry name" value="T9SS_OM_PorV"/>
</dbReference>
<dbReference type="NCBIfam" id="NF033710">
    <property type="entry name" value="T9SS_OM_PorV"/>
    <property type="match status" value="1"/>
</dbReference>
<dbReference type="Gene3D" id="2.40.160.60">
    <property type="entry name" value="Outer membrane protein transport protein (OMPP1/FadL/TodX)"/>
    <property type="match status" value="1"/>
</dbReference>
<comment type="caution">
    <text evidence="3">The sequence shown here is derived from an EMBL/GenBank/DDBJ whole genome shotgun (WGS) entry which is preliminary data.</text>
</comment>
<dbReference type="EMBL" id="QWET01000001">
    <property type="protein sequence ID" value="RIH67217.1"/>
    <property type="molecule type" value="Genomic_DNA"/>
</dbReference>
<dbReference type="Pfam" id="PF19572">
    <property type="entry name" value="PorV"/>
    <property type="match status" value="1"/>
</dbReference>
<dbReference type="InterPro" id="IPR045741">
    <property type="entry name" value="PorV"/>
</dbReference>
<dbReference type="Proteomes" id="UP000266441">
    <property type="component" value="Unassembled WGS sequence"/>
</dbReference>
<gene>
    <name evidence="3" type="ORF">D1164_01980</name>
</gene>